<evidence type="ECO:0000256" key="7">
    <source>
        <dbReference type="ARBA" id="ARBA00037631"/>
    </source>
</evidence>
<organism evidence="12 13">
    <name type="scientific">Tulasnella calospora MUT 4182</name>
    <dbReference type="NCBI Taxonomy" id="1051891"/>
    <lineage>
        <taxon>Eukaryota</taxon>
        <taxon>Fungi</taxon>
        <taxon>Dikarya</taxon>
        <taxon>Basidiomycota</taxon>
        <taxon>Agaricomycotina</taxon>
        <taxon>Agaricomycetes</taxon>
        <taxon>Cantharellales</taxon>
        <taxon>Tulasnellaceae</taxon>
        <taxon>Tulasnella</taxon>
    </lineage>
</organism>
<dbReference type="PANTHER" id="PTHR31683:SF67">
    <property type="entry name" value="PECTIN LYASE F-RELATED"/>
    <property type="match status" value="1"/>
</dbReference>
<evidence type="ECO:0000259" key="11">
    <source>
        <dbReference type="PROSITE" id="PS51164"/>
    </source>
</evidence>
<comment type="similarity">
    <text evidence="1 9">Belongs to the polysaccharide lyase 1 family.</text>
</comment>
<dbReference type="GO" id="GO:0000272">
    <property type="term" value="P:polysaccharide catabolic process"/>
    <property type="evidence" value="ECO:0007669"/>
    <property type="project" value="UniProtKB-KW"/>
</dbReference>
<dbReference type="SMART" id="SM00236">
    <property type="entry name" value="fCBD"/>
    <property type="match status" value="1"/>
</dbReference>
<dbReference type="InterPro" id="IPR045032">
    <property type="entry name" value="PEL"/>
</dbReference>
<dbReference type="InterPro" id="IPR000254">
    <property type="entry name" value="CBD"/>
</dbReference>
<dbReference type="Gene3D" id="2.160.20.10">
    <property type="entry name" value="Single-stranded right-handed beta-helix, Pectin lyase-like"/>
    <property type="match status" value="1"/>
</dbReference>
<dbReference type="EMBL" id="KN822992">
    <property type="protein sequence ID" value="KIO28622.1"/>
    <property type="molecule type" value="Genomic_DNA"/>
</dbReference>
<evidence type="ECO:0000256" key="9">
    <source>
        <dbReference type="RuleBase" id="RU361173"/>
    </source>
</evidence>
<feature type="domain" description="CBM1" evidence="11">
    <location>
        <begin position="20"/>
        <end position="56"/>
    </location>
</feature>
<comment type="subcellular location">
    <subcellularLocation>
        <location evidence="9">Secreted</location>
    </subcellularLocation>
</comment>
<accession>A0A0C3M4K7</accession>
<dbReference type="InterPro" id="IPR035971">
    <property type="entry name" value="CBD_sf"/>
</dbReference>
<dbReference type="Pfam" id="PF00544">
    <property type="entry name" value="Pectate_lyase_4"/>
    <property type="match status" value="1"/>
</dbReference>
<dbReference type="GO" id="GO:0005576">
    <property type="term" value="C:extracellular region"/>
    <property type="evidence" value="ECO:0007669"/>
    <property type="project" value="UniProtKB-SubCell"/>
</dbReference>
<evidence type="ECO:0000256" key="3">
    <source>
        <dbReference type="ARBA" id="ARBA00023157"/>
    </source>
</evidence>
<dbReference type="InterPro" id="IPR012334">
    <property type="entry name" value="Pectin_lyas_fold"/>
</dbReference>
<evidence type="ECO:0000256" key="8">
    <source>
        <dbReference type="ARBA" id="ARBA00039082"/>
    </source>
</evidence>
<protein>
    <recommendedName>
        <fullName evidence="8">pectin lyase</fullName>
        <ecNumber evidence="8">4.2.2.10</ecNumber>
    </recommendedName>
</protein>
<dbReference type="Proteomes" id="UP000054248">
    <property type="component" value="Unassembled WGS sequence"/>
</dbReference>
<dbReference type="Pfam" id="PF00734">
    <property type="entry name" value="CBM_1"/>
    <property type="match status" value="1"/>
</dbReference>
<dbReference type="InterPro" id="IPR011050">
    <property type="entry name" value="Pectin_lyase_fold/virulence"/>
</dbReference>
<name>A0A0C3M4K7_9AGAM</name>
<evidence type="ECO:0000256" key="10">
    <source>
        <dbReference type="SAM" id="SignalP"/>
    </source>
</evidence>
<reference evidence="12 13" key="1">
    <citation type="submission" date="2014-04" db="EMBL/GenBank/DDBJ databases">
        <authorList>
            <consortium name="DOE Joint Genome Institute"/>
            <person name="Kuo A."/>
            <person name="Girlanda M."/>
            <person name="Perotto S."/>
            <person name="Kohler A."/>
            <person name="Nagy L.G."/>
            <person name="Floudas D."/>
            <person name="Copeland A."/>
            <person name="Barry K.W."/>
            <person name="Cichocki N."/>
            <person name="Veneault-Fourrey C."/>
            <person name="LaButti K."/>
            <person name="Lindquist E.A."/>
            <person name="Lipzen A."/>
            <person name="Lundell T."/>
            <person name="Morin E."/>
            <person name="Murat C."/>
            <person name="Sun H."/>
            <person name="Tunlid A."/>
            <person name="Henrissat B."/>
            <person name="Grigoriev I.V."/>
            <person name="Hibbett D.S."/>
            <person name="Martin F."/>
            <person name="Nordberg H.P."/>
            <person name="Cantor M.N."/>
            <person name="Hua S.X."/>
        </authorList>
    </citation>
    <scope>NUCLEOTIDE SEQUENCE [LARGE SCALE GENOMIC DNA]</scope>
    <source>
        <strain evidence="12 13">MUT 4182</strain>
    </source>
</reference>
<dbReference type="STRING" id="1051891.A0A0C3M4K7"/>
<keyword evidence="9" id="KW-0964">Secreted</keyword>
<dbReference type="PROSITE" id="PS51164">
    <property type="entry name" value="CBM1_2"/>
    <property type="match status" value="1"/>
</dbReference>
<evidence type="ECO:0000256" key="5">
    <source>
        <dbReference type="ARBA" id="ARBA00023239"/>
    </source>
</evidence>
<keyword evidence="5 9" id="KW-0456">Lyase</keyword>
<keyword evidence="9" id="KW-0624">Polysaccharide degradation</keyword>
<feature type="chain" id="PRO_5002179810" description="pectin lyase" evidence="10">
    <location>
        <begin position="22"/>
        <end position="458"/>
    </location>
</feature>
<keyword evidence="13" id="KW-1185">Reference proteome</keyword>
<evidence type="ECO:0000256" key="6">
    <source>
        <dbReference type="ARBA" id="ARBA00036818"/>
    </source>
</evidence>
<sequence>MKSTLLSSLIVASLSAKAAWAVAEWGQCGGTGYTGSTTCDAGLTCVYQNDFYYQCLKTTGATTTTTKITTTTTKATTTTTTSGSTSSSGAKGTPIGFAAGTTGGAGGVTVTPTTTAELLGYLSDSTKRIIVLTKIFDYTSYYGTTAGKACKLWTCTNGQNPQMTIDNSTGQCAGQTLYDATYYNSGASKALVVNSNKTIIGKGSSAGIKGIGLSLVNVSNVIIQNIQITDLNPQYVWGGDAINLAGATKVWIDHNYIARIGRQFIVSHYDPNTGITISNNYFDGRTSWSPSCNGHHYWAFLFLGEADQLTMVQNHIYYTAGRGPHIGGYTGAYKQQLHLVNNYYDSVDGHAIDAGANSWVLAEGNYFKAVNQPDTGSSAGGTEYFVQTVAEAGVCSSYMGRVCEWNRMDSATGAVATRATTSVLSDVGSLSAVKGLKPMGVADVPAYVLANRGVGIVN</sequence>
<dbReference type="PROSITE" id="PS00562">
    <property type="entry name" value="CBM1_1"/>
    <property type="match status" value="1"/>
</dbReference>
<dbReference type="SMART" id="SM00656">
    <property type="entry name" value="Amb_all"/>
    <property type="match status" value="1"/>
</dbReference>
<dbReference type="EC" id="4.2.2.10" evidence="8"/>
<reference evidence="13" key="2">
    <citation type="submission" date="2015-01" db="EMBL/GenBank/DDBJ databases">
        <title>Evolutionary Origins and Diversification of the Mycorrhizal Mutualists.</title>
        <authorList>
            <consortium name="DOE Joint Genome Institute"/>
            <consortium name="Mycorrhizal Genomics Consortium"/>
            <person name="Kohler A."/>
            <person name="Kuo A."/>
            <person name="Nagy L.G."/>
            <person name="Floudas D."/>
            <person name="Copeland A."/>
            <person name="Barry K.W."/>
            <person name="Cichocki N."/>
            <person name="Veneault-Fourrey C."/>
            <person name="LaButti K."/>
            <person name="Lindquist E.A."/>
            <person name="Lipzen A."/>
            <person name="Lundell T."/>
            <person name="Morin E."/>
            <person name="Murat C."/>
            <person name="Riley R."/>
            <person name="Ohm R."/>
            <person name="Sun H."/>
            <person name="Tunlid A."/>
            <person name="Henrissat B."/>
            <person name="Grigoriev I.V."/>
            <person name="Hibbett D.S."/>
            <person name="Martin F."/>
        </authorList>
    </citation>
    <scope>NUCLEOTIDE SEQUENCE [LARGE SCALE GENOMIC DNA]</scope>
    <source>
        <strain evidence="13">MUT 4182</strain>
    </source>
</reference>
<evidence type="ECO:0000256" key="2">
    <source>
        <dbReference type="ARBA" id="ARBA00022729"/>
    </source>
</evidence>
<dbReference type="InterPro" id="IPR002022">
    <property type="entry name" value="Pec_lyase"/>
</dbReference>
<evidence type="ECO:0000256" key="4">
    <source>
        <dbReference type="ARBA" id="ARBA00023180"/>
    </source>
</evidence>
<comment type="function">
    <text evidence="7">Pectinolytic enzymes consist of four classes of enzymes: pectin lyase, polygalacturonase, pectin methylesterase and rhamnogalacturonase. Among pectinolytic enzymes, pectin lyase is the most important in depolymerization of pectin, since it cleaves internal glycosidic bonds of highly methylated pectins.</text>
</comment>
<keyword evidence="4" id="KW-0325">Glycoprotein</keyword>
<keyword evidence="9" id="KW-0119">Carbohydrate metabolism</keyword>
<dbReference type="PANTHER" id="PTHR31683">
    <property type="entry name" value="PECTATE LYASE 18-RELATED"/>
    <property type="match status" value="1"/>
</dbReference>
<dbReference type="SUPFAM" id="SSF51126">
    <property type="entry name" value="Pectin lyase-like"/>
    <property type="match status" value="1"/>
</dbReference>
<keyword evidence="3" id="KW-1015">Disulfide bond</keyword>
<dbReference type="GO" id="GO:0047490">
    <property type="term" value="F:pectin lyase activity"/>
    <property type="evidence" value="ECO:0007669"/>
    <property type="project" value="UniProtKB-EC"/>
</dbReference>
<dbReference type="AlphaFoldDB" id="A0A0C3M4K7"/>
<keyword evidence="2 10" id="KW-0732">Signal</keyword>
<evidence type="ECO:0000313" key="12">
    <source>
        <dbReference type="EMBL" id="KIO28622.1"/>
    </source>
</evidence>
<dbReference type="GO" id="GO:0030248">
    <property type="term" value="F:cellulose binding"/>
    <property type="evidence" value="ECO:0007669"/>
    <property type="project" value="InterPro"/>
</dbReference>
<dbReference type="HOGENOM" id="CLU_021980_0_0_1"/>
<dbReference type="GO" id="GO:0030570">
    <property type="term" value="F:pectate lyase activity"/>
    <property type="evidence" value="ECO:0007669"/>
    <property type="project" value="InterPro"/>
</dbReference>
<dbReference type="OrthoDB" id="1637350at2759"/>
<dbReference type="SUPFAM" id="SSF57180">
    <property type="entry name" value="Cellulose-binding domain"/>
    <property type="match status" value="1"/>
</dbReference>
<proteinExistence type="inferred from homology"/>
<evidence type="ECO:0000313" key="13">
    <source>
        <dbReference type="Proteomes" id="UP000054248"/>
    </source>
</evidence>
<comment type="catalytic activity">
    <reaction evidence="6">
        <text>Eliminative cleavage of (1-&gt;4)-alpha-D-galacturonan methyl ester to give oligosaccharides with 4-deoxy-6-O-methyl-alpha-D-galact-4-enuronosyl groups at their non-reducing ends.</text>
        <dbReference type="EC" id="4.2.2.10"/>
    </reaction>
</comment>
<feature type="signal peptide" evidence="10">
    <location>
        <begin position="1"/>
        <end position="21"/>
    </location>
</feature>
<evidence type="ECO:0000256" key="1">
    <source>
        <dbReference type="ARBA" id="ARBA00010980"/>
    </source>
</evidence>
<gene>
    <name evidence="12" type="ORF">M407DRAFT_22208</name>
</gene>